<dbReference type="InterPro" id="IPR010406">
    <property type="entry name" value="DUF1003"/>
</dbReference>
<sequence length="171" mass="19761">MKQVYSDISQDRIDRVKSLKAKNSLNRDFVTKLADHLTQEFGTAKVLIVHLIIFIGWIILNLGVLPGFHILDPFPFTFMTTILSIEAIVLTIFVLISQNRQTLIQDVREEVDLQINVHAEAEITKILTMLDEIRDHLKMRPKSDPELAQMERPINTDRITKELEKEIEESV</sequence>
<evidence type="ECO:0000256" key="1">
    <source>
        <dbReference type="SAM" id="Phobius"/>
    </source>
</evidence>
<keyword evidence="1" id="KW-1133">Transmembrane helix</keyword>
<organism evidence="2 3">
    <name type="scientific">Candidatus Roizmanbacteria bacterium RIFCSPHIGHO2_01_FULL_39_12b</name>
    <dbReference type="NCBI Taxonomy" id="1802030"/>
    <lineage>
        <taxon>Bacteria</taxon>
        <taxon>Candidatus Roizmaniibacteriota</taxon>
    </lineage>
</organism>
<dbReference type="AlphaFoldDB" id="A0A1F7GAZ9"/>
<protein>
    <recommendedName>
        <fullName evidence="4">DUF1003 domain-containing protein</fullName>
    </recommendedName>
</protein>
<comment type="caution">
    <text evidence="2">The sequence shown here is derived from an EMBL/GenBank/DDBJ whole genome shotgun (WGS) entry which is preliminary data.</text>
</comment>
<keyword evidence="1" id="KW-0472">Membrane</keyword>
<dbReference type="PANTHER" id="PTHR41386">
    <property type="entry name" value="INTEGRAL MEMBRANE PROTEIN-RELATED"/>
    <property type="match status" value="1"/>
</dbReference>
<proteinExistence type="predicted"/>
<dbReference type="Pfam" id="PF06210">
    <property type="entry name" value="DUF1003"/>
    <property type="match status" value="1"/>
</dbReference>
<dbReference type="PANTHER" id="PTHR41386:SF1">
    <property type="entry name" value="MEMBRANE PROTEIN"/>
    <property type="match status" value="1"/>
</dbReference>
<evidence type="ECO:0008006" key="4">
    <source>
        <dbReference type="Google" id="ProtNLM"/>
    </source>
</evidence>
<feature type="transmembrane region" description="Helical" evidence="1">
    <location>
        <begin position="74"/>
        <end position="96"/>
    </location>
</feature>
<accession>A0A1F7GAZ9</accession>
<evidence type="ECO:0000313" key="2">
    <source>
        <dbReference type="EMBL" id="OGK16036.1"/>
    </source>
</evidence>
<evidence type="ECO:0000313" key="3">
    <source>
        <dbReference type="Proteomes" id="UP000178372"/>
    </source>
</evidence>
<reference evidence="2 3" key="1">
    <citation type="journal article" date="2016" name="Nat. Commun.">
        <title>Thousands of microbial genomes shed light on interconnected biogeochemical processes in an aquifer system.</title>
        <authorList>
            <person name="Anantharaman K."/>
            <person name="Brown C.T."/>
            <person name="Hug L.A."/>
            <person name="Sharon I."/>
            <person name="Castelle C.J."/>
            <person name="Probst A.J."/>
            <person name="Thomas B.C."/>
            <person name="Singh A."/>
            <person name="Wilkins M.J."/>
            <person name="Karaoz U."/>
            <person name="Brodie E.L."/>
            <person name="Williams K.H."/>
            <person name="Hubbard S.S."/>
            <person name="Banfield J.F."/>
        </authorList>
    </citation>
    <scope>NUCLEOTIDE SEQUENCE [LARGE SCALE GENOMIC DNA]</scope>
</reference>
<dbReference type="Proteomes" id="UP000178372">
    <property type="component" value="Unassembled WGS sequence"/>
</dbReference>
<keyword evidence="1" id="KW-0812">Transmembrane</keyword>
<gene>
    <name evidence="2" type="ORF">A2690_01295</name>
</gene>
<name>A0A1F7GAZ9_9BACT</name>
<feature type="transmembrane region" description="Helical" evidence="1">
    <location>
        <begin position="46"/>
        <end position="68"/>
    </location>
</feature>
<dbReference type="EMBL" id="MFZF01000021">
    <property type="protein sequence ID" value="OGK16036.1"/>
    <property type="molecule type" value="Genomic_DNA"/>
</dbReference>